<keyword evidence="6" id="KW-0808">Transferase</keyword>
<name>A0A517KX92_9PEZI</name>
<dbReference type="SMART" id="SM00086">
    <property type="entry name" value="PAC"/>
    <property type="match status" value="3"/>
</dbReference>
<dbReference type="CDD" id="cd00082">
    <property type="entry name" value="HisKA"/>
    <property type="match status" value="1"/>
</dbReference>
<dbReference type="SMART" id="SM00091">
    <property type="entry name" value="PAS"/>
    <property type="match status" value="3"/>
</dbReference>
<dbReference type="CDD" id="cd16922">
    <property type="entry name" value="HATPase_EvgS-ArcB-TorS-like"/>
    <property type="match status" value="1"/>
</dbReference>
<dbReference type="SUPFAM" id="SSF55874">
    <property type="entry name" value="ATPase domain of HSP90 chaperone/DNA topoisomerase II/histidine kinase"/>
    <property type="match status" value="1"/>
</dbReference>
<dbReference type="SMART" id="SM00388">
    <property type="entry name" value="HisKA"/>
    <property type="match status" value="1"/>
</dbReference>
<feature type="domain" description="Histidine kinase" evidence="17">
    <location>
        <begin position="766"/>
        <end position="989"/>
    </location>
</feature>
<dbReference type="Pfam" id="PF02518">
    <property type="entry name" value="HATPase_c"/>
    <property type="match status" value="1"/>
</dbReference>
<dbReference type="InterPro" id="IPR035965">
    <property type="entry name" value="PAS-like_dom_sf"/>
</dbReference>
<keyword evidence="12" id="KW-0902">Two-component regulatory system</keyword>
<dbReference type="Gene3D" id="3.30.565.10">
    <property type="entry name" value="Histidine kinase-like ATPase, C-terminal domain"/>
    <property type="match status" value="1"/>
</dbReference>
<feature type="coiled-coil region" evidence="15">
    <location>
        <begin position="596"/>
        <end position="623"/>
    </location>
</feature>
<evidence type="ECO:0000256" key="1">
    <source>
        <dbReference type="ARBA" id="ARBA00000085"/>
    </source>
</evidence>
<evidence type="ECO:0000256" key="3">
    <source>
        <dbReference type="ARBA" id="ARBA00012438"/>
    </source>
</evidence>
<dbReference type="InterPro" id="IPR005467">
    <property type="entry name" value="His_kinase_dom"/>
</dbReference>
<keyword evidence="8" id="KW-0547">Nucleotide-binding</keyword>
<feature type="compositionally biased region" description="Low complexity" evidence="16">
    <location>
        <begin position="1248"/>
        <end position="1259"/>
    </location>
</feature>
<evidence type="ECO:0000256" key="8">
    <source>
        <dbReference type="ARBA" id="ARBA00022741"/>
    </source>
</evidence>
<keyword evidence="4" id="KW-1003">Cell membrane</keyword>
<feature type="region of interest" description="Disordered" evidence="16">
    <location>
        <begin position="263"/>
        <end position="339"/>
    </location>
</feature>
<protein>
    <recommendedName>
        <fullName evidence="3">histidine kinase</fullName>
        <ecNumber evidence="3">2.7.13.3</ecNumber>
    </recommendedName>
</protein>
<evidence type="ECO:0000256" key="5">
    <source>
        <dbReference type="ARBA" id="ARBA00022553"/>
    </source>
</evidence>
<feature type="compositionally biased region" description="Basic and acidic residues" evidence="16">
    <location>
        <begin position="1342"/>
        <end position="1357"/>
    </location>
</feature>
<evidence type="ECO:0000256" key="2">
    <source>
        <dbReference type="ARBA" id="ARBA00004651"/>
    </source>
</evidence>
<accession>A0A517KX92</accession>
<evidence type="ECO:0000256" key="13">
    <source>
        <dbReference type="ARBA" id="ARBA00023136"/>
    </source>
</evidence>
<feature type="compositionally biased region" description="Polar residues" evidence="16">
    <location>
        <begin position="1265"/>
        <end position="1275"/>
    </location>
</feature>
<dbReference type="PRINTS" id="PR00344">
    <property type="entry name" value="BCTRLSENSOR"/>
</dbReference>
<dbReference type="Pfam" id="PF00512">
    <property type="entry name" value="HisKA"/>
    <property type="match status" value="1"/>
</dbReference>
<evidence type="ECO:0000256" key="15">
    <source>
        <dbReference type="SAM" id="Coils"/>
    </source>
</evidence>
<comment type="subcellular location">
    <subcellularLocation>
        <location evidence="2">Cell membrane</location>
        <topology evidence="2">Multi-pass membrane protein</topology>
    </subcellularLocation>
</comment>
<keyword evidence="5 14" id="KW-0597">Phosphoprotein</keyword>
<gene>
    <name evidence="20" type="ORF">FKW77_009313</name>
</gene>
<evidence type="ECO:0000256" key="12">
    <source>
        <dbReference type="ARBA" id="ARBA00023012"/>
    </source>
</evidence>
<dbReference type="PANTHER" id="PTHR45339">
    <property type="entry name" value="HYBRID SIGNAL TRANSDUCTION HISTIDINE KINASE J"/>
    <property type="match status" value="1"/>
</dbReference>
<evidence type="ECO:0000256" key="4">
    <source>
        <dbReference type="ARBA" id="ARBA00022475"/>
    </source>
</evidence>
<keyword evidence="15" id="KW-0175">Coiled coil</keyword>
<evidence type="ECO:0000256" key="10">
    <source>
        <dbReference type="ARBA" id="ARBA00022840"/>
    </source>
</evidence>
<sequence>MPKGPIRELLHGGTPAHNQSPNASPFDASEQDQDGYFDIQREGAQSPASIRSEALSAGIPSTPTSTAATLTALQYLPVPVIVLSSLKTVILANEAMGRLLNIDVNAMRDSSDGSDRVISITDVLHGQSVADLGVDILQHGSPIWISWDEFLDSIVDEGGRGAGLDDTKRKVGKGIPESGETTPTNVDDEERATKSKTALLSRANLGSTTVVDASVDVIISQSNIKTQDGKPGQSQTALQATMIISTWVIEDHQYFTLTFTSASPRAPATAPKASSRTVARSTTSLGKTYASSNSSSSGRRSMTGSLVSGSNSSVTSPIIHTPTFPPSGPPSSNISSSSRSVFPKASQLKDAILNSVSMPAYAMWRDESFGIPNKALMKLLPEEDNHIPGDQREFLSQFTVWTEDFKSKLAVDDFPIVKLVRGQTRFEGMRLGMRHPKSKAPIVFEVNGEPIYDESSGEFIGGIVLFKDVTEYTKRIAEQIEENERQFEYIANLIPIMVWRTTPEGEHDWFSQRWYDYTGLSEEESLGAGWRNPFHEDDMPLTSKRWAQSLASGEEYITEYRCRRHDGMWRWMLGRAVPFFNDRGKIVKWFGTCTDIHELVEARQAAKSTREQLQRVIEHAEVTLWAVNKDREITLLEGNLLRPCDLGGNDCYVGRNVIDLFGETALTAPMERILNGGKREELIEMQVEETDRWYRTRLLPLYVQARAAGVEGEAYVDGVIAVSMDVTELRLREQELQDQFKENSKLLANEQAAREASKMKSQFLANMSHEIRTPIAGVIGMAELILDSELTLEQRDFAENIQRSANGLLTVINDILDFSKVESGRLDVEEVQFNLSVVIRDVNKMVDFGATRKGLAFESYVQPEIENDFKVMGDPGRLRQIIQNLLTNALKFTTEGYLKLSVIILQETDELYHVQFEVADTGIGIEEDVRKKLFKPFSQADSSTARRFGGTGLGLTISKNLVELMHGSIELESKLGSGTKARFWLPMKKVPEQNDGSPLVDLSAIPDRLQSEVSVTCGSSADMEATPPGTPPIRAGLLTRATSMSRPDGTIPALSTIPETYMNLPMEERAKIHVLVVEDNHVNQQIAIKTIQKLGFSVNAVWNGQEALDYLLAEPTKEHPKPRIILMDVQMPVMDGYRATHTIRTADPYKEMIHDIPIVAMTASAIQGDKEKCKRAGMDDYLSKPVKGKVLEKMLLKWAVDGRRKERQLNRNESISLDSEYSIDGTNDYEEFTGTKFSPNLATAQAASTQRSNGTNSSRTRSHNQQTTELSGNDLETQLNRLDYADVNSLAKASETTSQRHDRRLKIEEKASSLRDDKFLSVSISPEMQHLPGSSNGSLSPSDKESKRAVYRADHASHPLTLGNLEKHSSQQRIEGEGMLGGESRQKGKGNKTGSLRAEGGSFMRYEGSRRDPPSPGPTKQRPDYRGTRKNESESTLKNMSSNE</sequence>
<dbReference type="SUPFAM" id="SSF47384">
    <property type="entry name" value="Homodimeric domain of signal transducing histidine kinase"/>
    <property type="match status" value="1"/>
</dbReference>
<feature type="compositionally biased region" description="Basic and acidic residues" evidence="16">
    <location>
        <begin position="1"/>
        <end position="10"/>
    </location>
</feature>
<dbReference type="InterPro" id="IPR003661">
    <property type="entry name" value="HisK_dim/P_dom"/>
</dbReference>
<dbReference type="InterPro" id="IPR001789">
    <property type="entry name" value="Sig_transdc_resp-reg_receiver"/>
</dbReference>
<proteinExistence type="predicted"/>
<dbReference type="EMBL" id="CP042185">
    <property type="protein sequence ID" value="QDS67996.1"/>
    <property type="molecule type" value="Genomic_DNA"/>
</dbReference>
<evidence type="ECO:0000313" key="20">
    <source>
        <dbReference type="EMBL" id="QDS67996.1"/>
    </source>
</evidence>
<keyword evidence="9" id="KW-0418">Kinase</keyword>
<keyword evidence="11" id="KW-1133">Transmembrane helix</keyword>
<dbReference type="CDD" id="cd00130">
    <property type="entry name" value="PAS"/>
    <property type="match status" value="1"/>
</dbReference>
<dbReference type="NCBIfam" id="TIGR00229">
    <property type="entry name" value="sensory_box"/>
    <property type="match status" value="1"/>
</dbReference>
<feature type="region of interest" description="Disordered" evidence="16">
    <location>
        <begin position="1242"/>
        <end position="1275"/>
    </location>
</feature>
<dbReference type="GO" id="GO:0005524">
    <property type="term" value="F:ATP binding"/>
    <property type="evidence" value="ECO:0007669"/>
    <property type="project" value="UniProtKB-KW"/>
</dbReference>
<dbReference type="InterPro" id="IPR013655">
    <property type="entry name" value="PAS_fold_3"/>
</dbReference>
<dbReference type="SUPFAM" id="SSF52172">
    <property type="entry name" value="CheY-like"/>
    <property type="match status" value="1"/>
</dbReference>
<evidence type="ECO:0000256" key="6">
    <source>
        <dbReference type="ARBA" id="ARBA00022679"/>
    </source>
</evidence>
<evidence type="ECO:0000256" key="9">
    <source>
        <dbReference type="ARBA" id="ARBA00022777"/>
    </source>
</evidence>
<dbReference type="Proteomes" id="UP000316270">
    <property type="component" value="Chromosome 1"/>
</dbReference>
<dbReference type="Pfam" id="PF00072">
    <property type="entry name" value="Response_reg"/>
    <property type="match status" value="1"/>
</dbReference>
<dbReference type="PROSITE" id="PS50110">
    <property type="entry name" value="RESPONSE_REGULATORY"/>
    <property type="match status" value="1"/>
</dbReference>
<dbReference type="GO" id="GO:0000155">
    <property type="term" value="F:phosphorelay sensor kinase activity"/>
    <property type="evidence" value="ECO:0007669"/>
    <property type="project" value="InterPro"/>
</dbReference>
<dbReference type="InterPro" id="IPR011006">
    <property type="entry name" value="CheY-like_superfamily"/>
</dbReference>
<dbReference type="InterPro" id="IPR000700">
    <property type="entry name" value="PAS-assoc_C"/>
</dbReference>
<dbReference type="FunFam" id="1.10.287.130:FF:000003">
    <property type="entry name" value="Histidine kinase"/>
    <property type="match status" value="1"/>
</dbReference>
<evidence type="ECO:0000259" key="18">
    <source>
        <dbReference type="PROSITE" id="PS50110"/>
    </source>
</evidence>
<dbReference type="PANTHER" id="PTHR45339:SF1">
    <property type="entry name" value="HYBRID SIGNAL TRANSDUCTION HISTIDINE KINASE J"/>
    <property type="match status" value="1"/>
</dbReference>
<reference evidence="20 21" key="1">
    <citation type="submission" date="2019-07" db="EMBL/GenBank/DDBJ databases">
        <title>Finished genome of Venturia effusa.</title>
        <authorList>
            <person name="Young C.A."/>
            <person name="Cox M.P."/>
            <person name="Ganley A.R.D."/>
            <person name="David W.J."/>
        </authorList>
    </citation>
    <scope>NUCLEOTIDE SEQUENCE [LARGE SCALE GENOMIC DNA]</scope>
    <source>
        <strain evidence="21">albino</strain>
    </source>
</reference>
<dbReference type="OrthoDB" id="60033at2759"/>
<feature type="modified residue" description="4-aspartylphosphate" evidence="14">
    <location>
        <position position="1128"/>
    </location>
</feature>
<evidence type="ECO:0000256" key="7">
    <source>
        <dbReference type="ARBA" id="ARBA00022692"/>
    </source>
</evidence>
<dbReference type="EC" id="2.7.13.3" evidence="3"/>
<keyword evidence="13" id="KW-0472">Membrane</keyword>
<dbReference type="Gene3D" id="3.40.50.2300">
    <property type="match status" value="1"/>
</dbReference>
<dbReference type="CDD" id="cd17546">
    <property type="entry name" value="REC_hyHK_CKI1_RcsC-like"/>
    <property type="match status" value="1"/>
</dbReference>
<evidence type="ECO:0000256" key="16">
    <source>
        <dbReference type="SAM" id="MobiDB-lite"/>
    </source>
</evidence>
<feature type="compositionally biased region" description="Low complexity" evidence="16">
    <location>
        <begin position="263"/>
        <end position="284"/>
    </location>
</feature>
<feature type="compositionally biased region" description="Low complexity" evidence="16">
    <location>
        <begin position="330"/>
        <end position="339"/>
    </location>
</feature>
<keyword evidence="7" id="KW-0812">Transmembrane</keyword>
<dbReference type="FunFam" id="3.30.565.10:FF:000010">
    <property type="entry name" value="Sensor histidine kinase RcsC"/>
    <property type="match status" value="1"/>
</dbReference>
<keyword evidence="21" id="KW-1185">Reference proteome</keyword>
<dbReference type="SMART" id="SM00448">
    <property type="entry name" value="REC"/>
    <property type="match status" value="1"/>
</dbReference>
<dbReference type="Pfam" id="PF08447">
    <property type="entry name" value="PAS_3"/>
    <property type="match status" value="1"/>
</dbReference>
<dbReference type="PROSITE" id="PS50109">
    <property type="entry name" value="HIS_KIN"/>
    <property type="match status" value="1"/>
</dbReference>
<feature type="domain" description="Response regulatory" evidence="18">
    <location>
        <begin position="1073"/>
        <end position="1199"/>
    </location>
</feature>
<dbReference type="InterPro" id="IPR003594">
    <property type="entry name" value="HATPase_dom"/>
</dbReference>
<dbReference type="InterPro" id="IPR001610">
    <property type="entry name" value="PAC"/>
</dbReference>
<dbReference type="PROSITE" id="PS50113">
    <property type="entry name" value="PAC"/>
    <property type="match status" value="1"/>
</dbReference>
<organism evidence="20 21">
    <name type="scientific">Venturia effusa</name>
    <dbReference type="NCBI Taxonomy" id="50376"/>
    <lineage>
        <taxon>Eukaryota</taxon>
        <taxon>Fungi</taxon>
        <taxon>Dikarya</taxon>
        <taxon>Ascomycota</taxon>
        <taxon>Pezizomycotina</taxon>
        <taxon>Dothideomycetes</taxon>
        <taxon>Pleosporomycetidae</taxon>
        <taxon>Venturiales</taxon>
        <taxon>Venturiaceae</taxon>
        <taxon>Venturia</taxon>
    </lineage>
</organism>
<feature type="compositionally biased region" description="Low complexity" evidence="16">
    <location>
        <begin position="1331"/>
        <end position="1341"/>
    </location>
</feature>
<evidence type="ECO:0000256" key="14">
    <source>
        <dbReference type="PROSITE-ProRule" id="PRU00169"/>
    </source>
</evidence>
<evidence type="ECO:0000313" key="21">
    <source>
        <dbReference type="Proteomes" id="UP000316270"/>
    </source>
</evidence>
<dbReference type="STRING" id="50376.A0A517KX92"/>
<evidence type="ECO:0000259" key="17">
    <source>
        <dbReference type="PROSITE" id="PS50109"/>
    </source>
</evidence>
<dbReference type="FunFam" id="3.30.450.20:FF:000099">
    <property type="entry name" value="Sensory box sensor histidine kinase"/>
    <property type="match status" value="1"/>
</dbReference>
<dbReference type="InterPro" id="IPR036097">
    <property type="entry name" value="HisK_dim/P_sf"/>
</dbReference>
<dbReference type="InterPro" id="IPR036890">
    <property type="entry name" value="HATPase_C_sf"/>
</dbReference>
<comment type="catalytic activity">
    <reaction evidence="1">
        <text>ATP + protein L-histidine = ADP + protein N-phospho-L-histidine.</text>
        <dbReference type="EC" id="2.7.13.3"/>
    </reaction>
</comment>
<dbReference type="Gene3D" id="3.30.450.20">
    <property type="entry name" value="PAS domain"/>
    <property type="match status" value="2"/>
</dbReference>
<keyword evidence="10" id="KW-0067">ATP-binding</keyword>
<evidence type="ECO:0000256" key="11">
    <source>
        <dbReference type="ARBA" id="ARBA00022989"/>
    </source>
</evidence>
<dbReference type="SMART" id="SM00387">
    <property type="entry name" value="HATPase_c"/>
    <property type="match status" value="1"/>
</dbReference>
<dbReference type="SUPFAM" id="SSF55785">
    <property type="entry name" value="PYP-like sensor domain (PAS domain)"/>
    <property type="match status" value="2"/>
</dbReference>
<dbReference type="Gene3D" id="1.10.287.130">
    <property type="match status" value="1"/>
</dbReference>
<dbReference type="InterPro" id="IPR004358">
    <property type="entry name" value="Sig_transdc_His_kin-like_C"/>
</dbReference>
<feature type="domain" description="PAC" evidence="19">
    <location>
        <begin position="556"/>
        <end position="608"/>
    </location>
</feature>
<feature type="compositionally biased region" description="Basic and acidic residues" evidence="16">
    <location>
        <begin position="1421"/>
        <end position="1435"/>
    </location>
</feature>
<dbReference type="InterPro" id="IPR000014">
    <property type="entry name" value="PAS"/>
</dbReference>
<evidence type="ECO:0000259" key="19">
    <source>
        <dbReference type="PROSITE" id="PS50113"/>
    </source>
</evidence>
<dbReference type="GO" id="GO:0005886">
    <property type="term" value="C:plasma membrane"/>
    <property type="evidence" value="ECO:0007669"/>
    <property type="project" value="UniProtKB-SubCell"/>
</dbReference>
<dbReference type="Pfam" id="PF13426">
    <property type="entry name" value="PAS_9"/>
    <property type="match status" value="1"/>
</dbReference>
<feature type="compositionally biased region" description="Low complexity" evidence="16">
    <location>
        <begin position="291"/>
        <end position="316"/>
    </location>
</feature>
<feature type="region of interest" description="Disordered" evidence="16">
    <location>
        <begin position="1"/>
        <end position="33"/>
    </location>
</feature>
<feature type="region of interest" description="Disordered" evidence="16">
    <location>
        <begin position="162"/>
        <end position="192"/>
    </location>
</feature>
<feature type="region of interest" description="Disordered" evidence="16">
    <location>
        <begin position="1326"/>
        <end position="1444"/>
    </location>
</feature>